<dbReference type="PANTHER" id="PTHR11958:SF63">
    <property type="entry name" value="AMINO ACID TRANSPORTER"/>
    <property type="match status" value="1"/>
</dbReference>
<dbReference type="EMBL" id="CP036291">
    <property type="protein sequence ID" value="QDU86799.1"/>
    <property type="molecule type" value="Genomic_DNA"/>
</dbReference>
<dbReference type="GO" id="GO:0016020">
    <property type="term" value="C:membrane"/>
    <property type="evidence" value="ECO:0007669"/>
    <property type="project" value="UniProtKB-SubCell"/>
</dbReference>
<feature type="transmembrane region" description="Helical" evidence="7">
    <location>
        <begin position="12"/>
        <end position="33"/>
    </location>
</feature>
<dbReference type="PRINTS" id="PR00173">
    <property type="entry name" value="EDTRNSPORT"/>
</dbReference>
<feature type="region of interest" description="Disordered" evidence="6">
    <location>
        <begin position="402"/>
        <end position="426"/>
    </location>
</feature>
<feature type="transmembrane region" description="Helical" evidence="7">
    <location>
        <begin position="328"/>
        <end position="348"/>
    </location>
</feature>
<evidence type="ECO:0000313" key="9">
    <source>
        <dbReference type="Proteomes" id="UP000317429"/>
    </source>
</evidence>
<keyword evidence="3 7" id="KW-0812">Transmembrane</keyword>
<sequence length="426" mass="45156">MSPSPIARWNAIPLYLRILIALALGLVAGMLLGERAAFLEIPSQVILQLLGALAPPLILVAVTHVLMTSEIKGRTAARLGGLLLLNTTVAIVIGLSVANLMRPGEGANLAGPAAEGAEQEGPDPFALLVANVPKSILGPLGDKQNIIGVIIIAVAFGIALRGLKEKPLTNVQEAVEIAYEALLVMLHWIIQLVPIGVFCIVANVIGVRGFAAFQSLGYFVVAVLIALVLQTVWYMVRIRLFSWPRPLYVLAGMRDALVMAFSTDSSTATMPVTYDCLVNKVGLREESASMGALVGANFNNDGTALYEAMAALFVAQGIGMNLTPLQQLMVVLTSIVASVGAAGIPEAGLVTMTLVFGAVGLPIEHIALLLTVDWFLDRCRTTINVLGDVNVSCLLDGRERESKTIHHRATEDTETEAEKGAADKRG</sequence>
<dbReference type="RefSeq" id="WP_145280346.1">
    <property type="nucleotide sequence ID" value="NZ_CP036291.1"/>
</dbReference>
<evidence type="ECO:0000256" key="6">
    <source>
        <dbReference type="SAM" id="MobiDB-lite"/>
    </source>
</evidence>
<dbReference type="PANTHER" id="PTHR11958">
    <property type="entry name" value="SODIUM/DICARBOXYLATE SYMPORTER-RELATED"/>
    <property type="match status" value="1"/>
</dbReference>
<proteinExistence type="predicted"/>
<evidence type="ECO:0000313" key="8">
    <source>
        <dbReference type="EMBL" id="QDU86799.1"/>
    </source>
</evidence>
<feature type="transmembrane region" description="Helical" evidence="7">
    <location>
        <begin position="79"/>
        <end position="101"/>
    </location>
</feature>
<evidence type="ECO:0000256" key="7">
    <source>
        <dbReference type="SAM" id="Phobius"/>
    </source>
</evidence>
<keyword evidence="2" id="KW-0813">Transport</keyword>
<dbReference type="OrthoDB" id="9768885at2"/>
<dbReference type="Proteomes" id="UP000317429">
    <property type="component" value="Chromosome"/>
</dbReference>
<comment type="subcellular location">
    <subcellularLocation>
        <location evidence="1">Membrane</location>
        <topology evidence="1">Multi-pass membrane protein</topology>
    </subcellularLocation>
</comment>
<evidence type="ECO:0000256" key="2">
    <source>
        <dbReference type="ARBA" id="ARBA00022448"/>
    </source>
</evidence>
<dbReference type="Gene3D" id="1.10.3860.10">
    <property type="entry name" value="Sodium:dicarboxylate symporter"/>
    <property type="match status" value="1"/>
</dbReference>
<gene>
    <name evidence="8" type="primary">gltP</name>
    <name evidence="8" type="ORF">Pla175_01510</name>
</gene>
<name>A0A518D5R1_9BACT</name>
<dbReference type="Pfam" id="PF00375">
    <property type="entry name" value="SDF"/>
    <property type="match status" value="1"/>
</dbReference>
<dbReference type="AlphaFoldDB" id="A0A518D5R1"/>
<dbReference type="SUPFAM" id="SSF118215">
    <property type="entry name" value="Proton glutamate symport protein"/>
    <property type="match status" value="1"/>
</dbReference>
<dbReference type="InterPro" id="IPR036458">
    <property type="entry name" value="Na:dicarbo_symporter_sf"/>
</dbReference>
<dbReference type="InterPro" id="IPR001991">
    <property type="entry name" value="Na-dicarboxylate_symporter"/>
</dbReference>
<evidence type="ECO:0000256" key="3">
    <source>
        <dbReference type="ARBA" id="ARBA00022692"/>
    </source>
</evidence>
<feature type="transmembrane region" description="Helical" evidence="7">
    <location>
        <begin position="146"/>
        <end position="163"/>
    </location>
</feature>
<feature type="transmembrane region" description="Helical" evidence="7">
    <location>
        <begin position="217"/>
        <end position="236"/>
    </location>
</feature>
<keyword evidence="4 7" id="KW-1133">Transmembrane helix</keyword>
<evidence type="ECO:0000256" key="5">
    <source>
        <dbReference type="ARBA" id="ARBA00023136"/>
    </source>
</evidence>
<dbReference type="InterPro" id="IPR050746">
    <property type="entry name" value="DAACS"/>
</dbReference>
<reference evidence="8 9" key="1">
    <citation type="submission" date="2019-02" db="EMBL/GenBank/DDBJ databases">
        <title>Deep-cultivation of Planctomycetes and their phenomic and genomic characterization uncovers novel biology.</title>
        <authorList>
            <person name="Wiegand S."/>
            <person name="Jogler M."/>
            <person name="Boedeker C."/>
            <person name="Pinto D."/>
            <person name="Vollmers J."/>
            <person name="Rivas-Marin E."/>
            <person name="Kohn T."/>
            <person name="Peeters S.H."/>
            <person name="Heuer A."/>
            <person name="Rast P."/>
            <person name="Oberbeckmann S."/>
            <person name="Bunk B."/>
            <person name="Jeske O."/>
            <person name="Meyerdierks A."/>
            <person name="Storesund J.E."/>
            <person name="Kallscheuer N."/>
            <person name="Luecker S."/>
            <person name="Lage O.M."/>
            <person name="Pohl T."/>
            <person name="Merkel B.J."/>
            <person name="Hornburger P."/>
            <person name="Mueller R.-W."/>
            <person name="Bruemmer F."/>
            <person name="Labrenz M."/>
            <person name="Spormann A.M."/>
            <person name="Op den Camp H."/>
            <person name="Overmann J."/>
            <person name="Amann R."/>
            <person name="Jetten M.S.M."/>
            <person name="Mascher T."/>
            <person name="Medema M.H."/>
            <person name="Devos D.P."/>
            <person name="Kaster A.-K."/>
            <person name="Ovreas L."/>
            <person name="Rohde M."/>
            <person name="Galperin M.Y."/>
            <person name="Jogler C."/>
        </authorList>
    </citation>
    <scope>NUCLEOTIDE SEQUENCE [LARGE SCALE GENOMIC DNA]</scope>
    <source>
        <strain evidence="8 9">Pla175</strain>
    </source>
</reference>
<keyword evidence="9" id="KW-1185">Reference proteome</keyword>
<keyword evidence="5 7" id="KW-0472">Membrane</keyword>
<organism evidence="8 9">
    <name type="scientific">Pirellulimonas nuda</name>
    <dbReference type="NCBI Taxonomy" id="2528009"/>
    <lineage>
        <taxon>Bacteria</taxon>
        <taxon>Pseudomonadati</taxon>
        <taxon>Planctomycetota</taxon>
        <taxon>Planctomycetia</taxon>
        <taxon>Pirellulales</taxon>
        <taxon>Lacipirellulaceae</taxon>
        <taxon>Pirellulimonas</taxon>
    </lineage>
</organism>
<accession>A0A518D5R1</accession>
<dbReference type="GO" id="GO:0015293">
    <property type="term" value="F:symporter activity"/>
    <property type="evidence" value="ECO:0007669"/>
    <property type="project" value="InterPro"/>
</dbReference>
<feature type="transmembrane region" description="Helical" evidence="7">
    <location>
        <begin position="354"/>
        <end position="376"/>
    </location>
</feature>
<dbReference type="KEGG" id="pnd:Pla175_01510"/>
<protein>
    <submittedName>
        <fullName evidence="8">Proton glutamate symport protein</fullName>
    </submittedName>
</protein>
<feature type="transmembrane region" description="Helical" evidence="7">
    <location>
        <begin position="45"/>
        <end position="67"/>
    </location>
</feature>
<evidence type="ECO:0000256" key="1">
    <source>
        <dbReference type="ARBA" id="ARBA00004141"/>
    </source>
</evidence>
<evidence type="ECO:0000256" key="4">
    <source>
        <dbReference type="ARBA" id="ARBA00022989"/>
    </source>
</evidence>
<feature type="transmembrane region" description="Helical" evidence="7">
    <location>
        <begin position="184"/>
        <end position="205"/>
    </location>
</feature>